<organism evidence="4 5">
    <name type="scientific">Paenibacillus lutrae</name>
    <dbReference type="NCBI Taxonomy" id="2078573"/>
    <lineage>
        <taxon>Bacteria</taxon>
        <taxon>Bacillati</taxon>
        <taxon>Bacillota</taxon>
        <taxon>Bacilli</taxon>
        <taxon>Bacillales</taxon>
        <taxon>Paenibacillaceae</taxon>
        <taxon>Paenibacillus</taxon>
    </lineage>
</organism>
<dbReference type="PANTHER" id="PTHR46832">
    <property type="entry name" value="5'-METHYLTHIOADENOSINE/S-ADENOSYLHOMOCYSTEINE NUCLEOSIDASE"/>
    <property type="match status" value="1"/>
</dbReference>
<dbReference type="AlphaFoldDB" id="A0A7X3K0G2"/>
<comment type="pathway">
    <text evidence="1">Quinol/quinone metabolism; menaquinone biosynthesis.</text>
</comment>
<dbReference type="EC" id="3.2.2.26" evidence="1 2"/>
<dbReference type="Gene3D" id="3.40.50.1580">
    <property type="entry name" value="Nucleoside phosphorylase domain"/>
    <property type="match status" value="1"/>
</dbReference>
<feature type="domain" description="Nucleoside phosphorylase" evidence="3">
    <location>
        <begin position="37"/>
        <end position="224"/>
    </location>
</feature>
<dbReference type="GO" id="GO:0009116">
    <property type="term" value="P:nucleoside metabolic process"/>
    <property type="evidence" value="ECO:0007669"/>
    <property type="project" value="InterPro"/>
</dbReference>
<dbReference type="InterPro" id="IPR000845">
    <property type="entry name" value="Nucleoside_phosphorylase_d"/>
</dbReference>
<evidence type="ECO:0000256" key="2">
    <source>
        <dbReference type="NCBIfam" id="TIGR03664"/>
    </source>
</evidence>
<comment type="similarity">
    <text evidence="1">Belongs to the PNP/UDP phosphorylase family. Futalosine hydrolase subfamily.</text>
</comment>
<dbReference type="InterPro" id="IPR019963">
    <property type="entry name" value="FL_hydrolase_MqnB"/>
</dbReference>
<dbReference type="GO" id="GO:0019284">
    <property type="term" value="P:L-methionine salvage from S-adenosylmethionine"/>
    <property type="evidence" value="ECO:0007669"/>
    <property type="project" value="TreeGrafter"/>
</dbReference>
<keyword evidence="4" id="KW-0326">Glycosidase</keyword>
<dbReference type="EMBL" id="RHLK01000009">
    <property type="protein sequence ID" value="MVP01057.1"/>
    <property type="molecule type" value="Genomic_DNA"/>
</dbReference>
<sequence>MNAYSEKRDQEQPGPAQSSRILIMTPVAAEQEAVLRGLQGEPRFDVAIAGVGPVAAAIATTSALAAGSYGLVINMGIAGGFQGRAEIGSLVVSSEIIAADLGAQSPDGFISLDELGFGTARVPAHAALAGRVAEALRAGGLPAGMGAVLTLSTVTGTAEAARELAARIPGAAAEGMEGFGVASAAYSSGVPALEIRAISNAVGPRDKAAWRIQDALAALEQASSILREVL</sequence>
<dbReference type="GO" id="GO:0008782">
    <property type="term" value="F:adenosylhomocysteine nucleosidase activity"/>
    <property type="evidence" value="ECO:0007669"/>
    <property type="project" value="TreeGrafter"/>
</dbReference>
<evidence type="ECO:0000313" key="4">
    <source>
        <dbReference type="EMBL" id="MVP01057.1"/>
    </source>
</evidence>
<dbReference type="HAMAP" id="MF_00991">
    <property type="entry name" value="MqnB"/>
    <property type="match status" value="1"/>
</dbReference>
<proteinExistence type="inferred from homology"/>
<name>A0A7X3K0G2_9BACL</name>
<dbReference type="NCBIfam" id="TIGR03664">
    <property type="entry name" value="fut_nucase"/>
    <property type="match status" value="1"/>
</dbReference>
<dbReference type="Pfam" id="PF01048">
    <property type="entry name" value="PNP_UDP_1"/>
    <property type="match status" value="1"/>
</dbReference>
<dbReference type="GO" id="GO:0008930">
    <property type="term" value="F:methylthioadenosine nucleosidase activity"/>
    <property type="evidence" value="ECO:0007669"/>
    <property type="project" value="TreeGrafter"/>
</dbReference>
<dbReference type="CDD" id="cd17766">
    <property type="entry name" value="futalosine_nucleosidase_MqnB"/>
    <property type="match status" value="1"/>
</dbReference>
<accession>A0A7X3K0G2</accession>
<dbReference type="SUPFAM" id="SSF53167">
    <property type="entry name" value="Purine and uridine phosphorylases"/>
    <property type="match status" value="1"/>
</dbReference>
<dbReference type="GO" id="GO:0009234">
    <property type="term" value="P:menaquinone biosynthetic process"/>
    <property type="evidence" value="ECO:0007669"/>
    <property type="project" value="UniProtKB-UniRule"/>
</dbReference>
<keyword evidence="5" id="KW-1185">Reference proteome</keyword>
<dbReference type="RefSeq" id="WP_157337102.1">
    <property type="nucleotide sequence ID" value="NZ_RHLK01000009.1"/>
</dbReference>
<evidence type="ECO:0000313" key="5">
    <source>
        <dbReference type="Proteomes" id="UP000490800"/>
    </source>
</evidence>
<evidence type="ECO:0000256" key="1">
    <source>
        <dbReference type="HAMAP-Rule" id="MF_00991"/>
    </source>
</evidence>
<keyword evidence="1 4" id="KW-0378">Hydrolase</keyword>
<protein>
    <recommendedName>
        <fullName evidence="1 2">Futalosine hydrolase</fullName>
        <shortName evidence="1">FL hydrolase</shortName>
        <ecNumber evidence="1 2">3.2.2.26</ecNumber>
    </recommendedName>
    <alternativeName>
        <fullName evidence="1">Futalosine nucleosidase</fullName>
    </alternativeName>
    <alternativeName>
        <fullName evidence="1">Menaquinone biosynthetic enzyme MqnB</fullName>
    </alternativeName>
</protein>
<evidence type="ECO:0000259" key="3">
    <source>
        <dbReference type="Pfam" id="PF01048"/>
    </source>
</evidence>
<comment type="caution">
    <text evidence="4">The sequence shown here is derived from an EMBL/GenBank/DDBJ whole genome shotgun (WGS) entry which is preliminary data.</text>
</comment>
<dbReference type="Proteomes" id="UP000490800">
    <property type="component" value="Unassembled WGS sequence"/>
</dbReference>
<comment type="catalytic activity">
    <reaction evidence="1">
        <text>futalosine + H2O = dehypoxanthine futalosine + hypoxanthine</text>
        <dbReference type="Rhea" id="RHEA:25904"/>
        <dbReference type="ChEBI" id="CHEBI:15377"/>
        <dbReference type="ChEBI" id="CHEBI:17368"/>
        <dbReference type="ChEBI" id="CHEBI:58863"/>
        <dbReference type="ChEBI" id="CHEBI:58864"/>
        <dbReference type="EC" id="3.2.2.26"/>
    </reaction>
</comment>
<keyword evidence="1" id="KW-0474">Menaquinone biosynthesis</keyword>
<dbReference type="InterPro" id="IPR035994">
    <property type="entry name" value="Nucleoside_phosphorylase_sf"/>
</dbReference>
<dbReference type="UniPathway" id="UPA00079"/>
<gene>
    <name evidence="1" type="primary">mqnB</name>
    <name evidence="4" type="ORF">EDM21_16285</name>
</gene>
<reference evidence="4 5" key="1">
    <citation type="journal article" date="2019" name="Microorganisms">
        <title>Paenibacillus lutrae sp. nov., A Chitinolytic Species Isolated from A River Otter in Castril Natural Park, Granada, Spain.</title>
        <authorList>
            <person name="Rodriguez M."/>
            <person name="Reina J.C."/>
            <person name="Bejar V."/>
            <person name="Llamas I."/>
        </authorList>
    </citation>
    <scope>NUCLEOTIDE SEQUENCE [LARGE SCALE GENOMIC DNA]</scope>
    <source>
        <strain evidence="4 5">N10</strain>
    </source>
</reference>
<comment type="function">
    <text evidence="1">Catalyzes the hydrolysis of futalosine (FL) to dehypoxanthine futalosine (DHFL) and hypoxanthine, a step in the biosynthesis of menaquinone (MK, vitamin K2).</text>
</comment>
<dbReference type="PANTHER" id="PTHR46832:SF2">
    <property type="entry name" value="FUTALOSINE HYDROLASE"/>
    <property type="match status" value="1"/>
</dbReference>
<dbReference type="NCBIfam" id="NF006087">
    <property type="entry name" value="PRK08236.1"/>
    <property type="match status" value="1"/>
</dbReference>
<dbReference type="OrthoDB" id="9788270at2"/>
<dbReference type="GO" id="GO:0005829">
    <property type="term" value="C:cytosol"/>
    <property type="evidence" value="ECO:0007669"/>
    <property type="project" value="TreeGrafter"/>
</dbReference>